<accession>A0AC61RL64</accession>
<dbReference type="Proteomes" id="UP000306319">
    <property type="component" value="Unassembled WGS sequence"/>
</dbReference>
<dbReference type="EMBL" id="SRYB01000001">
    <property type="protein sequence ID" value="TGY81110.1"/>
    <property type="molecule type" value="Genomic_DNA"/>
</dbReference>
<name>A0AC61RL64_9BACT</name>
<evidence type="ECO:0000313" key="1">
    <source>
        <dbReference type="EMBL" id="TGY81110.1"/>
    </source>
</evidence>
<protein>
    <submittedName>
        <fullName evidence="1">Uncharacterized protein</fullName>
    </submittedName>
</protein>
<keyword evidence="2" id="KW-1185">Reference proteome</keyword>
<gene>
    <name evidence="1" type="ORF">E5331_01140</name>
</gene>
<proteinExistence type="predicted"/>
<reference evidence="1" key="1">
    <citation type="submission" date="2019-04" db="EMBL/GenBank/DDBJ databases">
        <title>Microbes associate with the intestines of laboratory mice.</title>
        <authorList>
            <person name="Navarre W."/>
            <person name="Wong E."/>
            <person name="Huang K."/>
            <person name="Tropini C."/>
            <person name="Ng K."/>
            <person name="Yu B."/>
        </authorList>
    </citation>
    <scope>NUCLEOTIDE SEQUENCE</scope>
    <source>
        <strain evidence="1">NM04_E33</strain>
    </source>
</reference>
<organism evidence="1 2">
    <name type="scientific">Lepagella muris</name>
    <dbReference type="NCBI Taxonomy" id="3032870"/>
    <lineage>
        <taxon>Bacteria</taxon>
        <taxon>Pseudomonadati</taxon>
        <taxon>Bacteroidota</taxon>
        <taxon>Bacteroidia</taxon>
        <taxon>Bacteroidales</taxon>
        <taxon>Muribaculaceae</taxon>
        <taxon>Lepagella</taxon>
    </lineage>
</organism>
<evidence type="ECO:0000313" key="2">
    <source>
        <dbReference type="Proteomes" id="UP000306319"/>
    </source>
</evidence>
<sequence>MKRVMCKDGKERAFLNIAIFAKKQPQTFGDRTYTHFVSCAPKAEEREEGVNYIMGDLETRVSKPKTPTTDTVANAPGYAPNEKPDLPF</sequence>
<comment type="caution">
    <text evidence="1">The sequence shown here is derived from an EMBL/GenBank/DDBJ whole genome shotgun (WGS) entry which is preliminary data.</text>
</comment>